<accession>X1HUF8</accession>
<protein>
    <submittedName>
        <fullName evidence="1">Uncharacterized protein</fullName>
    </submittedName>
</protein>
<evidence type="ECO:0000313" key="1">
    <source>
        <dbReference type="EMBL" id="GAH60700.1"/>
    </source>
</evidence>
<proteinExistence type="predicted"/>
<dbReference type="EMBL" id="BARU01018849">
    <property type="protein sequence ID" value="GAH60700.1"/>
    <property type="molecule type" value="Genomic_DNA"/>
</dbReference>
<comment type="caution">
    <text evidence="1">The sequence shown here is derived from an EMBL/GenBank/DDBJ whole genome shotgun (WGS) entry which is preliminary data.</text>
</comment>
<sequence>MAITQTDKKPIRNKCFWLRLSVFMHFNVTKRRVTAKKQEEH</sequence>
<gene>
    <name evidence="1" type="ORF">S03H2_31109</name>
</gene>
<organism evidence="1">
    <name type="scientific">marine sediment metagenome</name>
    <dbReference type="NCBI Taxonomy" id="412755"/>
    <lineage>
        <taxon>unclassified sequences</taxon>
        <taxon>metagenomes</taxon>
        <taxon>ecological metagenomes</taxon>
    </lineage>
</organism>
<dbReference type="AlphaFoldDB" id="X1HUF8"/>
<feature type="non-terminal residue" evidence="1">
    <location>
        <position position="41"/>
    </location>
</feature>
<name>X1HUF8_9ZZZZ</name>
<reference evidence="1" key="1">
    <citation type="journal article" date="2014" name="Front. Microbiol.">
        <title>High frequency of phylogenetically diverse reductive dehalogenase-homologous genes in deep subseafloor sedimentary metagenomes.</title>
        <authorList>
            <person name="Kawai M."/>
            <person name="Futagami T."/>
            <person name="Toyoda A."/>
            <person name="Takaki Y."/>
            <person name="Nishi S."/>
            <person name="Hori S."/>
            <person name="Arai W."/>
            <person name="Tsubouchi T."/>
            <person name="Morono Y."/>
            <person name="Uchiyama I."/>
            <person name="Ito T."/>
            <person name="Fujiyama A."/>
            <person name="Inagaki F."/>
            <person name="Takami H."/>
        </authorList>
    </citation>
    <scope>NUCLEOTIDE SEQUENCE</scope>
    <source>
        <strain evidence="1">Expedition CK06-06</strain>
    </source>
</reference>